<dbReference type="AlphaFoldDB" id="A0A6N7S2X9"/>
<accession>A0A6N7S2X9</accession>
<reference evidence="3 4" key="1">
    <citation type="journal article" date="2019" name="Nat. Med.">
        <title>A library of human gut bacterial isolates paired with longitudinal multiomics data enables mechanistic microbiome research.</title>
        <authorList>
            <person name="Poyet M."/>
            <person name="Groussin M."/>
            <person name="Gibbons S.M."/>
            <person name="Avila-Pacheco J."/>
            <person name="Jiang X."/>
            <person name="Kearney S.M."/>
            <person name="Perrotta A.R."/>
            <person name="Berdy B."/>
            <person name="Zhao S."/>
            <person name="Lieberman T.D."/>
            <person name="Swanson P.K."/>
            <person name="Smith M."/>
            <person name="Roesemann S."/>
            <person name="Alexander J.E."/>
            <person name="Rich S.A."/>
            <person name="Livny J."/>
            <person name="Vlamakis H."/>
            <person name="Clish C."/>
            <person name="Bullock K."/>
            <person name="Deik A."/>
            <person name="Scott J."/>
            <person name="Pierce K.A."/>
            <person name="Xavier R.J."/>
            <person name="Alm E.J."/>
        </authorList>
    </citation>
    <scope>NUCLEOTIDE SEQUENCE [LARGE SCALE GENOMIC DNA]</scope>
    <source>
        <strain evidence="1 3">BIOML-A4</strain>
        <strain evidence="2 4">BIOML-A5</strain>
    </source>
</reference>
<dbReference type="EMBL" id="WKPI01000002">
    <property type="protein sequence ID" value="MSC32008.1"/>
    <property type="molecule type" value="Genomic_DNA"/>
</dbReference>
<dbReference type="RefSeq" id="WP_154237863.1">
    <property type="nucleotide sequence ID" value="NZ_CALJPI010000002.1"/>
</dbReference>
<sequence>MTNERMKQRMRLNSAMTQLVADYLQENSCAIQPEMVESLCQSCNNSQTDAVYTLFCILAGLDIDDNPQHRYLAEQYIKPGFRHLSAEEYKTDAYLQNIHFPEISQGNWTVRWESYHPFEILIYDDYHVDETGAECPQLGYFDTEYRYPCVYENGVEWMSVIPSEINTMRPMLVKAWGRVLVCGLGLGYCAYHLSRKENVKQVIVVEKEAAVISWFKEWILPQWDHSEKLTIIQEDAFAVVDRLKPDEIDTIFVDLWHNAADGAPLAQAMQLRESRLPKTQFLYWLQTSINSVLRWNEIINENEEI</sequence>
<comment type="caution">
    <text evidence="1">The sequence shown here is derived from an EMBL/GenBank/DDBJ whole genome shotgun (WGS) entry which is preliminary data.</text>
</comment>
<protein>
    <submittedName>
        <fullName evidence="1">Uncharacterized protein</fullName>
    </submittedName>
</protein>
<gene>
    <name evidence="2" type="ORF">GKD88_02580</name>
    <name evidence="1" type="ORF">GKE08_02780</name>
</gene>
<dbReference type="InterPro" id="IPR029063">
    <property type="entry name" value="SAM-dependent_MTases_sf"/>
</dbReference>
<evidence type="ECO:0000313" key="3">
    <source>
        <dbReference type="Proteomes" id="UP000433575"/>
    </source>
</evidence>
<dbReference type="Proteomes" id="UP000433575">
    <property type="component" value="Unassembled WGS sequence"/>
</dbReference>
<keyword evidence="4" id="KW-1185">Reference proteome</keyword>
<dbReference type="OrthoDB" id="1640444at2"/>
<dbReference type="SUPFAM" id="SSF53335">
    <property type="entry name" value="S-adenosyl-L-methionine-dependent methyltransferases"/>
    <property type="match status" value="1"/>
</dbReference>
<dbReference type="Gene3D" id="3.40.50.150">
    <property type="entry name" value="Vaccinia Virus protein VP39"/>
    <property type="match status" value="1"/>
</dbReference>
<evidence type="ECO:0000313" key="2">
    <source>
        <dbReference type="EMBL" id="MSC32008.1"/>
    </source>
</evidence>
<name>A0A6N7S2X9_9FIRM</name>
<organism evidence="1 3">
    <name type="scientific">Holdemania massiliensis</name>
    <dbReference type="NCBI Taxonomy" id="1468449"/>
    <lineage>
        <taxon>Bacteria</taxon>
        <taxon>Bacillati</taxon>
        <taxon>Bacillota</taxon>
        <taxon>Erysipelotrichia</taxon>
        <taxon>Erysipelotrichales</taxon>
        <taxon>Erysipelotrichaceae</taxon>
        <taxon>Holdemania</taxon>
    </lineage>
</organism>
<evidence type="ECO:0000313" key="1">
    <source>
        <dbReference type="EMBL" id="MSA88253.1"/>
    </source>
</evidence>
<evidence type="ECO:0000313" key="4">
    <source>
        <dbReference type="Proteomes" id="UP000480929"/>
    </source>
</evidence>
<proteinExistence type="predicted"/>
<dbReference type="Proteomes" id="UP000480929">
    <property type="component" value="Unassembled WGS sequence"/>
</dbReference>
<dbReference type="EMBL" id="WKPJ01000002">
    <property type="protein sequence ID" value="MSA88253.1"/>
    <property type="molecule type" value="Genomic_DNA"/>
</dbReference>